<proteinExistence type="predicted"/>
<dbReference type="STRING" id="159449.B4N89_36330"/>
<protein>
    <submittedName>
        <fullName evidence="1">Fic family toxin-antitoxin system, toxin component</fullName>
    </submittedName>
</protein>
<dbReference type="RefSeq" id="WP_078980849.1">
    <property type="nucleotide sequence ID" value="NZ_MWQN01000003.1"/>
</dbReference>
<evidence type="ECO:0000313" key="1">
    <source>
        <dbReference type="EMBL" id="OPC77757.1"/>
    </source>
</evidence>
<sequence length="124" mass="13314">MTHPSVDLAWILEVAREAGERDPAPEDYGLPVAAVARHAAVLAGREVYSGPFVRAAALCQTLGRISWLERSNMTVAVAVAHGYLTACGIDTKLGRAEITALVTELRKDTCTVPDIAAVLRTWTE</sequence>
<reference evidence="1 2" key="1">
    <citation type="submission" date="2017-03" db="EMBL/GenBank/DDBJ databases">
        <title>Draft genome sequence of Streptomyces scabrisporus NF3, endophyte isolated from Amphipterygium adstringens.</title>
        <authorList>
            <person name="Vazquez M."/>
            <person name="Ceapa C.D."/>
            <person name="Rodriguez Luna D."/>
            <person name="Sanchez Esquivel S."/>
        </authorList>
    </citation>
    <scope>NUCLEOTIDE SEQUENCE [LARGE SCALE GENOMIC DNA]</scope>
    <source>
        <strain evidence="1 2">NF3</strain>
    </source>
</reference>
<comment type="caution">
    <text evidence="1">The sequence shown here is derived from an EMBL/GenBank/DDBJ whole genome shotgun (WGS) entry which is preliminary data.</text>
</comment>
<evidence type="ECO:0000313" key="2">
    <source>
        <dbReference type="Proteomes" id="UP000190037"/>
    </source>
</evidence>
<keyword evidence="2" id="KW-1185">Reference proteome</keyword>
<accession>A0A1T3NLN4</accession>
<dbReference type="AlphaFoldDB" id="A0A1T3NLN4"/>
<dbReference type="Proteomes" id="UP000190037">
    <property type="component" value="Unassembled WGS sequence"/>
</dbReference>
<name>A0A1T3NLN4_9ACTN</name>
<gene>
    <name evidence="1" type="ORF">B4N89_36330</name>
</gene>
<dbReference type="EMBL" id="MWQN01000003">
    <property type="protein sequence ID" value="OPC77757.1"/>
    <property type="molecule type" value="Genomic_DNA"/>
</dbReference>
<organism evidence="1 2">
    <name type="scientific">Embleya scabrispora</name>
    <dbReference type="NCBI Taxonomy" id="159449"/>
    <lineage>
        <taxon>Bacteria</taxon>
        <taxon>Bacillati</taxon>
        <taxon>Actinomycetota</taxon>
        <taxon>Actinomycetes</taxon>
        <taxon>Kitasatosporales</taxon>
        <taxon>Streptomycetaceae</taxon>
        <taxon>Embleya</taxon>
    </lineage>
</organism>
<dbReference type="OrthoDB" id="4295590at2"/>